<evidence type="ECO:0000313" key="4">
    <source>
        <dbReference type="EMBL" id="KKK67108.1"/>
    </source>
</evidence>
<dbReference type="CDD" id="cd02440">
    <property type="entry name" value="AdoMet_MTases"/>
    <property type="match status" value="1"/>
</dbReference>
<feature type="domain" description="Methyltransferase" evidence="3">
    <location>
        <begin position="15"/>
        <end position="105"/>
    </location>
</feature>
<dbReference type="PANTHER" id="PTHR43861">
    <property type="entry name" value="TRANS-ACONITATE 2-METHYLTRANSFERASE-RELATED"/>
    <property type="match status" value="1"/>
</dbReference>
<dbReference type="PANTHER" id="PTHR43861:SF1">
    <property type="entry name" value="TRANS-ACONITATE 2-METHYLTRANSFERASE"/>
    <property type="match status" value="1"/>
</dbReference>
<reference evidence="4" key="1">
    <citation type="journal article" date="2015" name="Nature">
        <title>Complex archaea that bridge the gap between prokaryotes and eukaryotes.</title>
        <authorList>
            <person name="Spang A."/>
            <person name="Saw J.H."/>
            <person name="Jorgensen S.L."/>
            <person name="Zaremba-Niedzwiedzka K."/>
            <person name="Martijn J."/>
            <person name="Lind A.E."/>
            <person name="van Eijk R."/>
            <person name="Schleper C."/>
            <person name="Guy L."/>
            <person name="Ettema T.J."/>
        </authorList>
    </citation>
    <scope>NUCLEOTIDE SEQUENCE</scope>
</reference>
<comment type="caution">
    <text evidence="4">The sequence shown here is derived from an EMBL/GenBank/DDBJ whole genome shotgun (WGS) entry which is preliminary data.</text>
</comment>
<dbReference type="InterPro" id="IPR041698">
    <property type="entry name" value="Methyltransf_25"/>
</dbReference>
<accession>A0A0F8XE31</accession>
<dbReference type="AlphaFoldDB" id="A0A0F8XE31"/>
<dbReference type="GO" id="GO:0032259">
    <property type="term" value="P:methylation"/>
    <property type="evidence" value="ECO:0007669"/>
    <property type="project" value="UniProtKB-KW"/>
</dbReference>
<dbReference type="Gene3D" id="3.40.50.150">
    <property type="entry name" value="Vaccinia Virus protein VP39"/>
    <property type="match status" value="1"/>
</dbReference>
<dbReference type="SUPFAM" id="SSF53335">
    <property type="entry name" value="S-adenosyl-L-methionine-dependent methyltransferases"/>
    <property type="match status" value="1"/>
</dbReference>
<dbReference type="EMBL" id="LAZR01059768">
    <property type="protein sequence ID" value="KKK67108.1"/>
    <property type="molecule type" value="Genomic_DNA"/>
</dbReference>
<organism evidence="4">
    <name type="scientific">marine sediment metagenome</name>
    <dbReference type="NCBI Taxonomy" id="412755"/>
    <lineage>
        <taxon>unclassified sequences</taxon>
        <taxon>metagenomes</taxon>
        <taxon>ecological metagenomes</taxon>
    </lineage>
</organism>
<keyword evidence="2" id="KW-0808">Transferase</keyword>
<evidence type="ECO:0000256" key="2">
    <source>
        <dbReference type="ARBA" id="ARBA00022679"/>
    </source>
</evidence>
<gene>
    <name evidence="4" type="ORF">LCGC14_2957380</name>
</gene>
<protein>
    <recommendedName>
        <fullName evidence="3">Methyltransferase domain-containing protein</fullName>
    </recommendedName>
</protein>
<dbReference type="InterPro" id="IPR029063">
    <property type="entry name" value="SAM-dependent_MTases_sf"/>
</dbReference>
<name>A0A0F8XE31_9ZZZZ</name>
<dbReference type="GO" id="GO:0008168">
    <property type="term" value="F:methyltransferase activity"/>
    <property type="evidence" value="ECO:0007669"/>
    <property type="project" value="UniProtKB-KW"/>
</dbReference>
<dbReference type="Pfam" id="PF13649">
    <property type="entry name" value="Methyltransf_25"/>
    <property type="match status" value="1"/>
</dbReference>
<keyword evidence="1" id="KW-0489">Methyltransferase</keyword>
<proteinExistence type="predicted"/>
<sequence>MVRVVAERLPERSPVLDIGCGCGLPATKLLAERFDVTGVDFSEVQIGRAKRLVPAARFLCGDISEQSFPLDSYAAVVSFYAIIHMPLAEHPGLFRKIALWLRPSGYLLATVGHSAWTGTDETYLGLAGGKMCWSHADEATNVRWIEEAGLHVHWTRFVPEGDSGHTLVFAQKPPIEDAPASACS</sequence>
<evidence type="ECO:0000259" key="3">
    <source>
        <dbReference type="Pfam" id="PF13649"/>
    </source>
</evidence>
<evidence type="ECO:0000256" key="1">
    <source>
        <dbReference type="ARBA" id="ARBA00022603"/>
    </source>
</evidence>